<keyword evidence="2" id="KW-0677">Repeat</keyword>
<accession>A0A9P1J0Z0</accession>
<dbReference type="PANTHER" id="PTHR46652">
    <property type="entry name" value="LEUCINE-RICH REPEAT AND IQ DOMAIN-CONTAINING PROTEIN 1-RELATED"/>
    <property type="match status" value="1"/>
</dbReference>
<dbReference type="InterPro" id="IPR050836">
    <property type="entry name" value="SDS22/Internalin_LRR"/>
</dbReference>
<keyword evidence="1" id="KW-0433">Leucine-rich repeat</keyword>
<dbReference type="AlphaFoldDB" id="A0A9P1J0Z0"/>
<dbReference type="Gene3D" id="3.80.10.10">
    <property type="entry name" value="Ribonuclease Inhibitor"/>
    <property type="match status" value="1"/>
</dbReference>
<protein>
    <submittedName>
        <fullName evidence="3">Uncharacterized protein</fullName>
    </submittedName>
</protein>
<sequence>MPNLLATASQVANSLSNLKAKYIKYLESLCNSNGIDISTLKNEGTSHFLLEMYFGGLPVLVGLKYFSNLKCLRLFGQQIICLKPLGEIAPTLEELWICEGVVKDLTGIENCIRLKKLYLYENSIEDAYQIQNLICLQVLDISENRLKNLQFLRNLKDLTNFSAAGNKMRDSVIITVAWPENIQHLDISDNSFSSCKSLFGLTILHSLRSLHLNLAFSNISMNLFFSWISHSFRFLESIDDDRLAECFAVNYRPMIDTIFADKISRIAKINEKITKDLRLAEKHSTKIENRLACLAEALAVFRDSMQTKDAKKEIVKRVQEICSNNSKAVKSVKKNYNTLCEFYRSLAKYRIACEMESCQTFELRDATEDEILVFTQTLNYNCSMKNCYEINIKSCSIVNEISKPETEKLFILEKDANDQLFENRSIFQLLDRFSRANYMFSNNSVKIIRDFEILKKQSKDKTMVYFLPLVLSKMSKGGEDGIGNSNEIGWKDIKLCAILAVEIHPVGQLTTDQLRWAIFREKLGFEVTCGFEVFKFC</sequence>
<dbReference type="OrthoDB" id="266138at2759"/>
<dbReference type="SUPFAM" id="SSF52058">
    <property type="entry name" value="L domain-like"/>
    <property type="match status" value="1"/>
</dbReference>
<evidence type="ECO:0000313" key="4">
    <source>
        <dbReference type="Proteomes" id="UP001152747"/>
    </source>
</evidence>
<evidence type="ECO:0000256" key="1">
    <source>
        <dbReference type="ARBA" id="ARBA00022614"/>
    </source>
</evidence>
<organism evidence="3 4">
    <name type="scientific">Caenorhabditis angaria</name>
    <dbReference type="NCBI Taxonomy" id="860376"/>
    <lineage>
        <taxon>Eukaryota</taxon>
        <taxon>Metazoa</taxon>
        <taxon>Ecdysozoa</taxon>
        <taxon>Nematoda</taxon>
        <taxon>Chromadorea</taxon>
        <taxon>Rhabditida</taxon>
        <taxon>Rhabditina</taxon>
        <taxon>Rhabditomorpha</taxon>
        <taxon>Rhabditoidea</taxon>
        <taxon>Rhabditidae</taxon>
        <taxon>Peloderinae</taxon>
        <taxon>Caenorhabditis</taxon>
    </lineage>
</organism>
<comment type="caution">
    <text evidence="3">The sequence shown here is derived from an EMBL/GenBank/DDBJ whole genome shotgun (WGS) entry which is preliminary data.</text>
</comment>
<gene>
    <name evidence="3" type="ORF">CAMP_LOCUS15650</name>
</gene>
<dbReference type="InterPro" id="IPR001611">
    <property type="entry name" value="Leu-rich_rpt"/>
</dbReference>
<dbReference type="Proteomes" id="UP001152747">
    <property type="component" value="Unassembled WGS sequence"/>
</dbReference>
<dbReference type="PROSITE" id="PS51450">
    <property type="entry name" value="LRR"/>
    <property type="match status" value="1"/>
</dbReference>
<proteinExistence type="predicted"/>
<reference evidence="3" key="1">
    <citation type="submission" date="2022-11" db="EMBL/GenBank/DDBJ databases">
        <authorList>
            <person name="Kikuchi T."/>
        </authorList>
    </citation>
    <scope>NUCLEOTIDE SEQUENCE</scope>
    <source>
        <strain evidence="3">PS1010</strain>
    </source>
</reference>
<name>A0A9P1J0Z0_9PELO</name>
<dbReference type="InterPro" id="IPR032675">
    <property type="entry name" value="LRR_dom_sf"/>
</dbReference>
<keyword evidence="4" id="KW-1185">Reference proteome</keyword>
<evidence type="ECO:0000256" key="2">
    <source>
        <dbReference type="ARBA" id="ARBA00022737"/>
    </source>
</evidence>
<evidence type="ECO:0000313" key="3">
    <source>
        <dbReference type="EMBL" id="CAI5453013.1"/>
    </source>
</evidence>
<dbReference type="PANTHER" id="PTHR46652:SF3">
    <property type="entry name" value="LEUCINE-RICH REPEAT-CONTAINING PROTEIN 9"/>
    <property type="match status" value="1"/>
</dbReference>
<dbReference type="EMBL" id="CANHGI010000005">
    <property type="protein sequence ID" value="CAI5453013.1"/>
    <property type="molecule type" value="Genomic_DNA"/>
</dbReference>